<dbReference type="InterPro" id="IPR044980">
    <property type="entry name" value="NDUFB2_plant/fungi"/>
</dbReference>
<dbReference type="EMBL" id="PPTA01000012">
    <property type="protein sequence ID" value="TFA99855.1"/>
    <property type="molecule type" value="Genomic_DNA"/>
</dbReference>
<feature type="transmembrane region" description="Helical" evidence="1">
    <location>
        <begin position="107"/>
        <end position="127"/>
    </location>
</feature>
<gene>
    <name evidence="2" type="ORF">CCMA1212_007995</name>
</gene>
<dbReference type="Proteomes" id="UP001642720">
    <property type="component" value="Unassembled WGS sequence"/>
</dbReference>
<keyword evidence="1" id="KW-0472">Membrane</keyword>
<reference evidence="2 3" key="1">
    <citation type="submission" date="2018-01" db="EMBL/GenBank/DDBJ databases">
        <title>Genome characterization of the sugarcane-associated fungus Trichoderma ghanense CCMA-1212 and their application in lignocelulose bioconversion.</title>
        <authorList>
            <person name="Steindorff A.S."/>
            <person name="Mendes T.D."/>
            <person name="Vilela E.S.D."/>
            <person name="Rodrigues D.S."/>
            <person name="Formighieri E.F."/>
            <person name="Melo I.S."/>
            <person name="Favaro L.C.L."/>
        </authorList>
    </citation>
    <scope>NUCLEOTIDE SEQUENCE [LARGE SCALE GENOMIC DNA]</scope>
    <source>
        <strain evidence="2 3">CCMA-1212</strain>
    </source>
</reference>
<keyword evidence="1" id="KW-0812">Transmembrane</keyword>
<dbReference type="PANTHER" id="PTHR36987:SF1">
    <property type="entry name" value="NADH DEHYDROGENASE [UBIQUINONE] 1 BETA SUBCOMPLEX SUBUNIT 2"/>
    <property type="match status" value="1"/>
</dbReference>
<dbReference type="GeneID" id="300579601"/>
<keyword evidence="3" id="KW-1185">Reference proteome</keyword>
<dbReference type="PANTHER" id="PTHR36987">
    <property type="entry name" value="NADH DEHYDROGENASE [UBIQUINONE] 1 BETA SUBCOMPLEX SUBUNIT 2-LIKE"/>
    <property type="match status" value="1"/>
</dbReference>
<accession>A0ABY2GW12</accession>
<evidence type="ECO:0000313" key="3">
    <source>
        <dbReference type="Proteomes" id="UP001642720"/>
    </source>
</evidence>
<feature type="transmembrane region" description="Helical" evidence="1">
    <location>
        <begin position="75"/>
        <end position="95"/>
    </location>
</feature>
<evidence type="ECO:0000313" key="2">
    <source>
        <dbReference type="EMBL" id="TFA99855.1"/>
    </source>
</evidence>
<proteinExistence type="predicted"/>
<sequence length="133" mass="14733">MDDLSASSCFVDREIQYCKEPTQAAAFIYNYASSAGHCLPHIAKQRRSIQSAWCNSKPAAAMGPPKPPVPHVAPIYRVTATALGAGMWFWLMYRAKKDGKTLNSHTRLLYGQFLTSGMLAGPALLGWKHPWDH</sequence>
<evidence type="ECO:0008006" key="4">
    <source>
        <dbReference type="Google" id="ProtNLM"/>
    </source>
</evidence>
<evidence type="ECO:0000256" key="1">
    <source>
        <dbReference type="SAM" id="Phobius"/>
    </source>
</evidence>
<keyword evidence="1" id="KW-1133">Transmembrane helix</keyword>
<dbReference type="RefSeq" id="XP_073556057.1">
    <property type="nucleotide sequence ID" value="XM_073705151.1"/>
</dbReference>
<comment type="caution">
    <text evidence="2">The sequence shown here is derived from an EMBL/GenBank/DDBJ whole genome shotgun (WGS) entry which is preliminary data.</text>
</comment>
<name>A0ABY2GW12_9HYPO</name>
<protein>
    <recommendedName>
        <fullName evidence="4">HIG1 domain-containing protein</fullName>
    </recommendedName>
</protein>
<organism evidence="2 3">
    <name type="scientific">Trichoderma ghanense</name>
    <dbReference type="NCBI Taxonomy" id="65468"/>
    <lineage>
        <taxon>Eukaryota</taxon>
        <taxon>Fungi</taxon>
        <taxon>Dikarya</taxon>
        <taxon>Ascomycota</taxon>
        <taxon>Pezizomycotina</taxon>
        <taxon>Sordariomycetes</taxon>
        <taxon>Hypocreomycetidae</taxon>
        <taxon>Hypocreales</taxon>
        <taxon>Hypocreaceae</taxon>
        <taxon>Trichoderma</taxon>
    </lineage>
</organism>